<keyword evidence="4" id="KW-1185">Reference proteome</keyword>
<evidence type="ECO:0000313" key="6">
    <source>
        <dbReference type="Proteomes" id="UP000297747"/>
    </source>
</evidence>
<accession>A0A1Q8EBN2</accession>
<gene>
    <name evidence="1" type="ORF">BU200_08670</name>
    <name evidence="3" type="ORF">E4U01_01815</name>
    <name evidence="2" type="ORF">NCTC12957_01061</name>
</gene>
<dbReference type="EMBL" id="SPQA01000004">
    <property type="protein sequence ID" value="TFU31497.1"/>
    <property type="molecule type" value="Genomic_DNA"/>
</dbReference>
<proteinExistence type="predicted"/>
<evidence type="ECO:0000313" key="4">
    <source>
        <dbReference type="Proteomes" id="UP000186437"/>
    </source>
</evidence>
<dbReference type="EMBL" id="MSJL01000046">
    <property type="protein sequence ID" value="OLF49199.1"/>
    <property type="molecule type" value="Genomic_DNA"/>
</dbReference>
<dbReference type="Proteomes" id="UP000297747">
    <property type="component" value="Unassembled WGS sequence"/>
</dbReference>
<dbReference type="GO" id="GO:0004386">
    <property type="term" value="F:helicase activity"/>
    <property type="evidence" value="ECO:0007669"/>
    <property type="project" value="UniProtKB-KW"/>
</dbReference>
<name>A0A1Q8EBN2_STRAI</name>
<reference evidence="2 5" key="3">
    <citation type="submission" date="2018-06" db="EMBL/GenBank/DDBJ databases">
        <authorList>
            <consortium name="Pathogen Informatics"/>
            <person name="Doyle S."/>
        </authorList>
    </citation>
    <scope>NUCLEOTIDE SEQUENCE [LARGE SCALE GENOMIC DNA]</scope>
    <source>
        <strain evidence="2 5">NCTC12957</strain>
    </source>
</reference>
<dbReference type="RefSeq" id="WP_075099773.1">
    <property type="nucleotide sequence ID" value="NZ_CAKOCW010000001.1"/>
</dbReference>
<protein>
    <submittedName>
        <fullName evidence="2">BlpT protein, fusion</fullName>
    </submittedName>
    <submittedName>
        <fullName evidence="3">Helicase BlpT</fullName>
    </submittedName>
</protein>
<keyword evidence="3" id="KW-0547">Nucleotide-binding</keyword>
<keyword evidence="3" id="KW-0378">Hydrolase</keyword>
<evidence type="ECO:0000313" key="3">
    <source>
        <dbReference type="EMBL" id="TFU31497.1"/>
    </source>
</evidence>
<organism evidence="1 4">
    <name type="scientific">Streptococcus acidominimus</name>
    <dbReference type="NCBI Taxonomy" id="1326"/>
    <lineage>
        <taxon>Bacteria</taxon>
        <taxon>Bacillati</taxon>
        <taxon>Bacillota</taxon>
        <taxon>Bacilli</taxon>
        <taxon>Lactobacillales</taxon>
        <taxon>Streptococcaceae</taxon>
        <taxon>Streptococcus</taxon>
    </lineage>
</organism>
<keyword evidence="3" id="KW-0067">ATP-binding</keyword>
<sequence length="108" mass="12784">MKEIQKEAYSLINELYIVFQGMSQPVHYDTLKFQENIQEILTVLKNSKSVDNVLLIALEKFYQRTSRLIGISSLEVSEELKKAWRRYDQFHYRQVKPNLKLYGPVGML</sequence>
<reference evidence="4" key="2">
    <citation type="submission" date="2016-12" db="EMBL/GenBank/DDBJ databases">
        <authorList>
            <person name="Gulvik C.A."/>
        </authorList>
    </citation>
    <scope>NUCLEOTIDE SEQUENCE [LARGE SCALE GENOMIC DNA]</scope>
    <source>
        <strain evidence="4">ATCC 51725</strain>
    </source>
</reference>
<evidence type="ECO:0000313" key="1">
    <source>
        <dbReference type="EMBL" id="OLF49199.1"/>
    </source>
</evidence>
<dbReference type="Proteomes" id="UP000255213">
    <property type="component" value="Unassembled WGS sequence"/>
</dbReference>
<keyword evidence="3" id="KW-0347">Helicase</keyword>
<dbReference type="OrthoDB" id="2221589at2"/>
<dbReference type="EMBL" id="UHEN01000001">
    <property type="protein sequence ID" value="SUN07213.1"/>
    <property type="molecule type" value="Genomic_DNA"/>
</dbReference>
<reference evidence="3 6" key="4">
    <citation type="submission" date="2019-03" db="EMBL/GenBank/DDBJ databases">
        <title>Diversity of the mouse oral microbiome.</title>
        <authorList>
            <person name="Joseph S."/>
            <person name="Aduse-Opoku J."/>
            <person name="Curtis M."/>
            <person name="Wade W."/>
            <person name="Hashim A."/>
        </authorList>
    </citation>
    <scope>NUCLEOTIDE SEQUENCE [LARGE SCALE GENOMIC DNA]</scope>
    <source>
        <strain evidence="3 6">HT4</strain>
    </source>
</reference>
<reference evidence="1" key="1">
    <citation type="submission" date="2016-12" db="EMBL/GenBank/DDBJ databases">
        <authorList>
            <person name="Song W.-J."/>
            <person name="Kurnit D.M."/>
        </authorList>
    </citation>
    <scope>NUCLEOTIDE SEQUENCE [LARGE SCALE GENOMIC DNA]</scope>
    <source>
        <strain evidence="1">ATCC 51725</strain>
    </source>
</reference>
<evidence type="ECO:0000313" key="2">
    <source>
        <dbReference type="EMBL" id="SUN07213.1"/>
    </source>
</evidence>
<evidence type="ECO:0000313" key="5">
    <source>
        <dbReference type="Proteomes" id="UP000255213"/>
    </source>
</evidence>
<dbReference type="AlphaFoldDB" id="A0A1Q8EBN2"/>
<dbReference type="Proteomes" id="UP000186437">
    <property type="component" value="Unassembled WGS sequence"/>
</dbReference>